<dbReference type="AlphaFoldDB" id="H7EHM6"/>
<dbReference type="GO" id="GO:0006633">
    <property type="term" value="P:fatty acid biosynthetic process"/>
    <property type="evidence" value="ECO:0007669"/>
    <property type="project" value="InterPro"/>
</dbReference>
<dbReference type="Gene3D" id="3.90.226.10">
    <property type="entry name" value="2-enoyl-CoA Hydratase, Chain A, domain 1"/>
    <property type="match status" value="2"/>
</dbReference>
<dbReference type="PROSITE" id="PS50980">
    <property type="entry name" value="COA_CT_NTER"/>
    <property type="match status" value="1"/>
</dbReference>
<feature type="domain" description="CoA carboxyltransferase N-terminal" evidence="1">
    <location>
        <begin position="1"/>
        <end position="238"/>
    </location>
</feature>
<dbReference type="eggNOG" id="COG4799">
    <property type="taxonomic scope" value="Bacteria"/>
</dbReference>
<dbReference type="InterPro" id="IPR034733">
    <property type="entry name" value="AcCoA_carboxyl_beta"/>
</dbReference>
<gene>
    <name evidence="3" type="ORF">TresaDRAFT_2656</name>
</gene>
<keyword evidence="3" id="KW-0436">Ligase</keyword>
<protein>
    <submittedName>
        <fullName evidence="3">Carboxyl transferase</fullName>
        <ecNumber evidence="3">6.4.1.3</ecNumber>
    </submittedName>
</protein>
<keyword evidence="4" id="KW-1185">Reference proteome</keyword>
<dbReference type="GO" id="GO:0009317">
    <property type="term" value="C:acetyl-CoA carboxylase complex"/>
    <property type="evidence" value="ECO:0007669"/>
    <property type="project" value="InterPro"/>
</dbReference>
<feature type="domain" description="CoA carboxyltransferase C-terminal" evidence="2">
    <location>
        <begin position="254"/>
        <end position="489"/>
    </location>
</feature>
<dbReference type="SUPFAM" id="SSF52096">
    <property type="entry name" value="ClpP/crotonase"/>
    <property type="match status" value="2"/>
</dbReference>
<dbReference type="PANTHER" id="PTHR43842">
    <property type="entry name" value="PROPIONYL-COA CARBOXYLASE BETA CHAIN"/>
    <property type="match status" value="1"/>
</dbReference>
<dbReference type="PRINTS" id="PR01070">
    <property type="entry name" value="ACCCTRFRASEB"/>
</dbReference>
<evidence type="ECO:0000259" key="1">
    <source>
        <dbReference type="PROSITE" id="PS50980"/>
    </source>
</evidence>
<dbReference type="RefSeq" id="WP_002702195.1">
    <property type="nucleotide sequence ID" value="NZ_AGRW01000029.1"/>
</dbReference>
<dbReference type="GO" id="GO:0016740">
    <property type="term" value="F:transferase activity"/>
    <property type="evidence" value="ECO:0007669"/>
    <property type="project" value="UniProtKB-KW"/>
</dbReference>
<proteinExistence type="predicted"/>
<dbReference type="EC" id="6.4.1.3" evidence="3"/>
<dbReference type="PANTHER" id="PTHR43842:SF2">
    <property type="entry name" value="PROPIONYL-COA CARBOXYLASE BETA CHAIN, MITOCHONDRIAL"/>
    <property type="match status" value="1"/>
</dbReference>
<dbReference type="PROSITE" id="PS50989">
    <property type="entry name" value="COA_CT_CTER"/>
    <property type="match status" value="1"/>
</dbReference>
<sequence>MEYNLEKQHAKGKLHAIERINAILDEGSFMEIYSAARHQCTAFGMDKKELPYDGVITGFGTVNGRKVAIYSQDFTVQGGSLGKVHGQKIAEVIAKAIEMKCPVIGVNDSGGARIPEGVDALCGYGDIFYQNVRASGVIPQISIIAGPCAGGAVYSPGLTDFIFTIDKISQMFITGPKVVKQVMFMDISEEDLGGAAIHSQKSGVAHWRCEDEKSCYENVRKLLDYIPHFYGDRVPFEPKMKKGLFSSKEEPVFSFDVAKLEAIKSVLPEDTKKGYDIKEVISDVVDDGSFFESEAEFAGNAVVGFAKIEGKTVGIVANNPGFFGGLLNTDASDKIARHVRYCDCYDIPLLTFVDVPGFLPGPQEEQKGIIRHGAKVLYAYSEASVPKVTVITRKAYGGAYIAMCSKHLGADFVYAWPKAEIAVMGAEGATGILFAKEMKDPANAALVEQKKAEYAATFMTPTIAAQRDYISAVINPEETRNRVAQSFRLLEGKTSSDKISKKHGNIPL</sequence>
<dbReference type="InterPro" id="IPR000438">
    <property type="entry name" value="Acetyl_CoA_COase_Trfase_b_su"/>
</dbReference>
<dbReference type="InterPro" id="IPR011763">
    <property type="entry name" value="COA_CT_C"/>
</dbReference>
<organism evidence="3 4">
    <name type="scientific">Treponema saccharophilum DSM 2985</name>
    <dbReference type="NCBI Taxonomy" id="907348"/>
    <lineage>
        <taxon>Bacteria</taxon>
        <taxon>Pseudomonadati</taxon>
        <taxon>Spirochaetota</taxon>
        <taxon>Spirochaetia</taxon>
        <taxon>Spirochaetales</taxon>
        <taxon>Treponemataceae</taxon>
        <taxon>Treponema</taxon>
    </lineage>
</organism>
<dbReference type="EMBL" id="AGRW01000029">
    <property type="protein sequence ID" value="EIC02902.1"/>
    <property type="molecule type" value="Genomic_DNA"/>
</dbReference>
<dbReference type="InterPro" id="IPR051047">
    <property type="entry name" value="AccD/PCCB"/>
</dbReference>
<evidence type="ECO:0000259" key="2">
    <source>
        <dbReference type="PROSITE" id="PS50989"/>
    </source>
</evidence>
<dbReference type="Proteomes" id="UP000003571">
    <property type="component" value="Unassembled WGS sequence"/>
</dbReference>
<dbReference type="GO" id="GO:0004658">
    <property type="term" value="F:propionyl-CoA carboxylase activity"/>
    <property type="evidence" value="ECO:0007669"/>
    <property type="project" value="UniProtKB-EC"/>
</dbReference>
<dbReference type="GO" id="GO:0003989">
    <property type="term" value="F:acetyl-CoA carboxylase activity"/>
    <property type="evidence" value="ECO:0007669"/>
    <property type="project" value="InterPro"/>
</dbReference>
<keyword evidence="3" id="KW-0808">Transferase</keyword>
<dbReference type="OrthoDB" id="9803706at2"/>
<accession>H7EHM6</accession>
<dbReference type="PATRIC" id="fig|907348.3.peg.296"/>
<dbReference type="STRING" id="907348.TresaDRAFT_2656"/>
<reference evidence="3 4" key="1">
    <citation type="submission" date="2011-09" db="EMBL/GenBank/DDBJ databases">
        <title>The draft genome of Treponema saccharophilum DSM 2985.</title>
        <authorList>
            <consortium name="US DOE Joint Genome Institute (JGI-PGF)"/>
            <person name="Lucas S."/>
            <person name="Copeland A."/>
            <person name="Lapidus A."/>
            <person name="Glavina del Rio T."/>
            <person name="Dalin E."/>
            <person name="Tice H."/>
            <person name="Bruce D."/>
            <person name="Goodwin L."/>
            <person name="Pitluck S."/>
            <person name="Peters L."/>
            <person name="Kyrpides N."/>
            <person name="Mavromatis K."/>
            <person name="Ivanova N."/>
            <person name="Markowitz V."/>
            <person name="Cheng J.-F."/>
            <person name="Hugenholtz P."/>
            <person name="Woyke T."/>
            <person name="Wu D."/>
            <person name="Gronow S."/>
            <person name="Wellnitz S."/>
            <person name="Brambilla E."/>
            <person name="Klenk H.-P."/>
            <person name="Eisen J.A."/>
        </authorList>
    </citation>
    <scope>NUCLEOTIDE SEQUENCE [LARGE SCALE GENOMIC DNA]</scope>
    <source>
        <strain evidence="3 4">DSM 2985</strain>
    </source>
</reference>
<evidence type="ECO:0000313" key="3">
    <source>
        <dbReference type="EMBL" id="EIC02902.1"/>
    </source>
</evidence>
<dbReference type="InterPro" id="IPR011762">
    <property type="entry name" value="COA_CT_N"/>
</dbReference>
<dbReference type="Pfam" id="PF01039">
    <property type="entry name" value="Carboxyl_trans"/>
    <property type="match status" value="1"/>
</dbReference>
<dbReference type="InterPro" id="IPR029045">
    <property type="entry name" value="ClpP/crotonase-like_dom_sf"/>
</dbReference>
<evidence type="ECO:0000313" key="4">
    <source>
        <dbReference type="Proteomes" id="UP000003571"/>
    </source>
</evidence>
<name>H7EHM6_9SPIR</name>
<comment type="caution">
    <text evidence="3">The sequence shown here is derived from an EMBL/GenBank/DDBJ whole genome shotgun (WGS) entry which is preliminary data.</text>
</comment>